<dbReference type="AlphaFoldDB" id="A0A2T6KK48"/>
<gene>
    <name evidence="2" type="ORF">C8N45_103169</name>
</gene>
<name>A0A2T6KK48_9RHOB</name>
<keyword evidence="1" id="KW-1133">Transmembrane helix</keyword>
<keyword evidence="3" id="KW-1185">Reference proteome</keyword>
<reference evidence="2 3" key="1">
    <citation type="submission" date="2018-04" db="EMBL/GenBank/DDBJ databases">
        <title>Genomic Encyclopedia of Archaeal and Bacterial Type Strains, Phase II (KMG-II): from individual species to whole genera.</title>
        <authorList>
            <person name="Goeker M."/>
        </authorList>
    </citation>
    <scope>NUCLEOTIDE SEQUENCE [LARGE SCALE GENOMIC DNA]</scope>
    <source>
        <strain evidence="2 3">DSM 29955</strain>
    </source>
</reference>
<keyword evidence="1" id="KW-0812">Transmembrane</keyword>
<evidence type="ECO:0000313" key="3">
    <source>
        <dbReference type="Proteomes" id="UP000244523"/>
    </source>
</evidence>
<dbReference type="OrthoDB" id="5525128at2"/>
<dbReference type="EMBL" id="QBUD01000003">
    <property type="protein sequence ID" value="PUB16315.1"/>
    <property type="molecule type" value="Genomic_DNA"/>
</dbReference>
<accession>A0A2T6KK48</accession>
<comment type="caution">
    <text evidence="2">The sequence shown here is derived from an EMBL/GenBank/DDBJ whole genome shotgun (WGS) entry which is preliminary data.</text>
</comment>
<organism evidence="2 3">
    <name type="scientific">Yoonia sediminilitoris</name>
    <dbReference type="NCBI Taxonomy" id="1286148"/>
    <lineage>
        <taxon>Bacteria</taxon>
        <taxon>Pseudomonadati</taxon>
        <taxon>Pseudomonadota</taxon>
        <taxon>Alphaproteobacteria</taxon>
        <taxon>Rhodobacterales</taxon>
        <taxon>Paracoccaceae</taxon>
        <taxon>Yoonia</taxon>
    </lineage>
</organism>
<sequence>MITLLKKFRGDENGAVTVDFVVLTAAIVVLGLAVGQSISAGAVELADKQEQSLTDRPLGTDW</sequence>
<keyword evidence="1" id="KW-0472">Membrane</keyword>
<evidence type="ECO:0000256" key="1">
    <source>
        <dbReference type="SAM" id="Phobius"/>
    </source>
</evidence>
<proteinExistence type="predicted"/>
<evidence type="ECO:0008006" key="4">
    <source>
        <dbReference type="Google" id="ProtNLM"/>
    </source>
</evidence>
<evidence type="ECO:0000313" key="2">
    <source>
        <dbReference type="EMBL" id="PUB16315.1"/>
    </source>
</evidence>
<dbReference type="RefSeq" id="WP_108385921.1">
    <property type="nucleotide sequence ID" value="NZ_QBUD01000003.1"/>
</dbReference>
<dbReference type="Proteomes" id="UP000244523">
    <property type="component" value="Unassembled WGS sequence"/>
</dbReference>
<protein>
    <recommendedName>
        <fullName evidence="4">Flp pilus assembly pilin Flp</fullName>
    </recommendedName>
</protein>
<feature type="transmembrane region" description="Helical" evidence="1">
    <location>
        <begin position="20"/>
        <end position="43"/>
    </location>
</feature>